<feature type="transmembrane region" description="Helical" evidence="1">
    <location>
        <begin position="89"/>
        <end position="107"/>
    </location>
</feature>
<accession>A0ABY5SKF2</accession>
<dbReference type="EMBL" id="CP091430">
    <property type="protein sequence ID" value="UVI33177.1"/>
    <property type="molecule type" value="Genomic_DNA"/>
</dbReference>
<dbReference type="RefSeq" id="WP_258389230.1">
    <property type="nucleotide sequence ID" value="NZ_CP091430.1"/>
</dbReference>
<protein>
    <submittedName>
        <fullName evidence="2">Permease</fullName>
    </submittedName>
</protein>
<evidence type="ECO:0000313" key="3">
    <source>
        <dbReference type="Proteomes" id="UP001057877"/>
    </source>
</evidence>
<evidence type="ECO:0000313" key="2">
    <source>
        <dbReference type="EMBL" id="UVI33177.1"/>
    </source>
</evidence>
<name>A0ABY5SKF2_9BACL</name>
<sequence>MFAGHFGLAAAVKSKSPEVPLWALVVSTQLLDVFFVPLFLLKVETTEGSGYGGLIIHADYTHSLVGALLLAVLAGLLSGRIWGKRGGRIVAALVFSHWLLDLIVHRADMPILPGNIGSLPLLGFGVWEHSYVSIALEAALIGTGLFLYTRSLLRTSKNKGWAIGSGTVMGILLVLSLVADLWSV</sequence>
<keyword evidence="3" id="KW-1185">Reference proteome</keyword>
<gene>
    <name evidence="2" type="ORF">L1F29_15630</name>
</gene>
<feature type="transmembrane region" description="Helical" evidence="1">
    <location>
        <begin position="127"/>
        <end position="148"/>
    </location>
</feature>
<proteinExistence type="predicted"/>
<keyword evidence="1" id="KW-0472">Membrane</keyword>
<evidence type="ECO:0000256" key="1">
    <source>
        <dbReference type="SAM" id="Phobius"/>
    </source>
</evidence>
<keyword evidence="1" id="KW-1133">Transmembrane helix</keyword>
<keyword evidence="1" id="KW-0812">Transmembrane</keyword>
<organism evidence="2 3">
    <name type="scientific">Paenibacillus spongiae</name>
    <dbReference type="NCBI Taxonomy" id="2909671"/>
    <lineage>
        <taxon>Bacteria</taxon>
        <taxon>Bacillati</taxon>
        <taxon>Bacillota</taxon>
        <taxon>Bacilli</taxon>
        <taxon>Bacillales</taxon>
        <taxon>Paenibacillaceae</taxon>
        <taxon>Paenibacillus</taxon>
    </lineage>
</organism>
<feature type="transmembrane region" description="Helical" evidence="1">
    <location>
        <begin position="160"/>
        <end position="179"/>
    </location>
</feature>
<feature type="transmembrane region" description="Helical" evidence="1">
    <location>
        <begin position="21"/>
        <end position="40"/>
    </location>
</feature>
<feature type="transmembrane region" description="Helical" evidence="1">
    <location>
        <begin position="60"/>
        <end position="77"/>
    </location>
</feature>
<dbReference type="Proteomes" id="UP001057877">
    <property type="component" value="Chromosome"/>
</dbReference>
<reference evidence="2" key="1">
    <citation type="submission" date="2022-01" db="EMBL/GenBank/DDBJ databases">
        <title>Paenibacillus spongiae sp. nov., isolated from marine sponge.</title>
        <authorList>
            <person name="Li Z."/>
            <person name="Zhang M."/>
        </authorList>
    </citation>
    <scope>NUCLEOTIDE SEQUENCE</scope>
    <source>
        <strain evidence="2">PHS-Z3</strain>
    </source>
</reference>